<accession>A0A1I6C7G1</accession>
<proteinExistence type="predicted"/>
<name>A0A1I6C7G1_9BACI</name>
<evidence type="ECO:0000313" key="2">
    <source>
        <dbReference type="Proteomes" id="UP000182762"/>
    </source>
</evidence>
<evidence type="ECO:0000313" key="1">
    <source>
        <dbReference type="EMBL" id="SFQ89102.1"/>
    </source>
</evidence>
<keyword evidence="2" id="KW-1185">Reference proteome</keyword>
<dbReference type="EMBL" id="FOXX01000031">
    <property type="protein sequence ID" value="SFQ89102.1"/>
    <property type="molecule type" value="Genomic_DNA"/>
</dbReference>
<dbReference type="GeneID" id="93713704"/>
<sequence length="108" mass="12809">MKKALLEIEYNESYLTEHNTTLENELNWLLESEIDVTDIKKRTGNILVRFNVSGYSLTVYFNELYYEQESKKYGKEFDEVMYEKALERMINEGASLPPFPTTYVVEPY</sequence>
<gene>
    <name evidence="1" type="ORF">SAMN02745910_05203</name>
</gene>
<organism evidence="1 2">
    <name type="scientific">Priestia endophytica DSM 13796</name>
    <dbReference type="NCBI Taxonomy" id="1121089"/>
    <lineage>
        <taxon>Bacteria</taxon>
        <taxon>Bacillati</taxon>
        <taxon>Bacillota</taxon>
        <taxon>Bacilli</taxon>
        <taxon>Bacillales</taxon>
        <taxon>Bacillaceae</taxon>
        <taxon>Priestia</taxon>
    </lineage>
</organism>
<comment type="caution">
    <text evidence="1">The sequence shown here is derived from an EMBL/GenBank/DDBJ whole genome shotgun (WGS) entry which is preliminary data.</text>
</comment>
<protein>
    <submittedName>
        <fullName evidence="1">Uncharacterized protein</fullName>
    </submittedName>
</protein>
<dbReference type="RefSeq" id="WP_061802909.1">
    <property type="nucleotide sequence ID" value="NZ_FOXX01000031.1"/>
</dbReference>
<dbReference type="Proteomes" id="UP000182762">
    <property type="component" value="Unassembled WGS sequence"/>
</dbReference>
<reference evidence="1 2" key="1">
    <citation type="submission" date="2016-10" db="EMBL/GenBank/DDBJ databases">
        <authorList>
            <person name="Varghese N."/>
            <person name="Submissions S."/>
        </authorList>
    </citation>
    <scope>NUCLEOTIDE SEQUENCE [LARGE SCALE GENOMIC DNA]</scope>
    <source>
        <strain evidence="1 2">DSM 13796</strain>
    </source>
</reference>